<dbReference type="OrthoDB" id="18175at2759"/>
<proteinExistence type="predicted"/>
<evidence type="ECO:0000313" key="2">
    <source>
        <dbReference type="Proteomes" id="UP000749646"/>
    </source>
</evidence>
<dbReference type="AlphaFoldDB" id="A0A9P6IYD6"/>
<gene>
    <name evidence="1" type="ORF">BGZ65_004713</name>
</gene>
<organism evidence="1 2">
    <name type="scientific">Modicella reniformis</name>
    <dbReference type="NCBI Taxonomy" id="1440133"/>
    <lineage>
        <taxon>Eukaryota</taxon>
        <taxon>Fungi</taxon>
        <taxon>Fungi incertae sedis</taxon>
        <taxon>Mucoromycota</taxon>
        <taxon>Mortierellomycotina</taxon>
        <taxon>Mortierellomycetes</taxon>
        <taxon>Mortierellales</taxon>
        <taxon>Mortierellaceae</taxon>
        <taxon>Modicella</taxon>
    </lineage>
</organism>
<dbReference type="Proteomes" id="UP000749646">
    <property type="component" value="Unassembled WGS sequence"/>
</dbReference>
<reference evidence="1" key="1">
    <citation type="journal article" date="2020" name="Fungal Divers.">
        <title>Resolving the Mortierellaceae phylogeny through synthesis of multi-gene phylogenetics and phylogenomics.</title>
        <authorList>
            <person name="Vandepol N."/>
            <person name="Liber J."/>
            <person name="Desiro A."/>
            <person name="Na H."/>
            <person name="Kennedy M."/>
            <person name="Barry K."/>
            <person name="Grigoriev I.V."/>
            <person name="Miller A.N."/>
            <person name="O'Donnell K."/>
            <person name="Stajich J.E."/>
            <person name="Bonito G."/>
        </authorList>
    </citation>
    <scope>NUCLEOTIDE SEQUENCE</scope>
    <source>
        <strain evidence="1">MES-2147</strain>
    </source>
</reference>
<evidence type="ECO:0000313" key="1">
    <source>
        <dbReference type="EMBL" id="KAF9953383.1"/>
    </source>
</evidence>
<dbReference type="GO" id="GO:0005739">
    <property type="term" value="C:mitochondrion"/>
    <property type="evidence" value="ECO:0007669"/>
    <property type="project" value="InterPro"/>
</dbReference>
<dbReference type="EMBL" id="JAAAHW010006912">
    <property type="protein sequence ID" value="KAF9953383.1"/>
    <property type="molecule type" value="Genomic_DNA"/>
</dbReference>
<accession>A0A9P6IYD6</accession>
<name>A0A9P6IYD6_9FUNG</name>
<dbReference type="Pfam" id="PF09803">
    <property type="entry name" value="Pet100"/>
    <property type="match status" value="1"/>
</dbReference>
<sequence length="106" mass="12372">MAGPKLEIFKACYLLAPHTLLSARWTHVHFNSLRLDCSPVMFMLYFGAPEFYDKNVRGSKFWPAQEQVNTRTGIERKELLYEVERLKQERIARKAAREGLADDKNL</sequence>
<dbReference type="GO" id="GO:0033617">
    <property type="term" value="P:mitochondrial respiratory chain complex IV assembly"/>
    <property type="evidence" value="ECO:0007669"/>
    <property type="project" value="InterPro"/>
</dbReference>
<dbReference type="InterPro" id="IPR018625">
    <property type="entry name" value="Pet100"/>
</dbReference>
<comment type="caution">
    <text evidence="1">The sequence shown here is derived from an EMBL/GenBank/DDBJ whole genome shotgun (WGS) entry which is preliminary data.</text>
</comment>
<protein>
    <submittedName>
        <fullName evidence="1">Uncharacterized protein</fullName>
    </submittedName>
</protein>
<keyword evidence="2" id="KW-1185">Reference proteome</keyword>